<dbReference type="Proteomes" id="UP000434044">
    <property type="component" value="Unassembled WGS sequence"/>
</dbReference>
<feature type="domain" description="DUF403" evidence="2">
    <location>
        <begin position="1"/>
        <end position="306"/>
    </location>
</feature>
<evidence type="ECO:0000259" key="2">
    <source>
        <dbReference type="Pfam" id="PF04168"/>
    </source>
</evidence>
<keyword evidence="4" id="KW-1185">Reference proteome</keyword>
<dbReference type="Pfam" id="PF04168">
    <property type="entry name" value="Alpha-E"/>
    <property type="match status" value="1"/>
</dbReference>
<gene>
    <name evidence="3" type="ORF">GJ668_15855</name>
</gene>
<sequence length="339" mass="39174">MLSRVAENIYWLSRYVERAENTARIVSVNANLLLDLPRGIAPGWRPLIDITGANALFEEHYKDYGERQVVRFLIGDERNSGSILSALSAARENCRTIRDFVPRESWELLNELYLYARDELPKGLTKSGRHVYLKHLIQGAQTMTGMLSGTMLHDQGYDFLHLGRFIERTDMTTRIIDVRSANLLPEETTELRPFETIQWVSVLKSLTGYQAYRRSEQIRVLRGPVLRFLLQHPVFPRSVNYSLESLRKSLEKLPRNEATLRIAGRLKRMLEGVEPRRLNQQQLKSFIDEFQIGVGDLHDEIARTWFLPPPELEPKSPSQSQSQVQTTTTARENKKEERG</sequence>
<feature type="compositionally biased region" description="Low complexity" evidence="1">
    <location>
        <begin position="316"/>
        <end position="329"/>
    </location>
</feature>
<dbReference type="PANTHER" id="PTHR34595:SF7">
    <property type="entry name" value="SLL1039 PROTEIN"/>
    <property type="match status" value="1"/>
</dbReference>
<proteinExistence type="predicted"/>
<dbReference type="EMBL" id="WNKT01000044">
    <property type="protein sequence ID" value="MTW22547.1"/>
    <property type="molecule type" value="Genomic_DNA"/>
</dbReference>
<evidence type="ECO:0000313" key="3">
    <source>
        <dbReference type="EMBL" id="MTW22547.1"/>
    </source>
</evidence>
<dbReference type="InterPro" id="IPR007296">
    <property type="entry name" value="DUF403"/>
</dbReference>
<reference evidence="3 4" key="1">
    <citation type="submission" date="2019-11" db="EMBL/GenBank/DDBJ databases">
        <title>Whole-genome sequence of the anaerobic purple sulfur bacterium Allochromatium palmeri DSM 15591.</title>
        <authorList>
            <person name="Kyndt J.A."/>
            <person name="Meyer T.E."/>
        </authorList>
    </citation>
    <scope>NUCLEOTIDE SEQUENCE [LARGE SCALE GENOMIC DNA]</scope>
    <source>
        <strain evidence="3 4">DSM 15591</strain>
    </source>
</reference>
<dbReference type="RefSeq" id="WP_155451107.1">
    <property type="nucleotide sequence ID" value="NZ_WNKT01000044.1"/>
</dbReference>
<dbReference type="OrthoDB" id="9803532at2"/>
<accession>A0A6N8EJ61</accession>
<name>A0A6N8EJ61_9GAMM</name>
<dbReference type="PANTHER" id="PTHR34595">
    <property type="entry name" value="BLR5612 PROTEIN"/>
    <property type="match status" value="1"/>
</dbReference>
<comment type="caution">
    <text evidence="3">The sequence shown here is derived from an EMBL/GenBank/DDBJ whole genome shotgun (WGS) entry which is preliminary data.</text>
</comment>
<dbReference type="AlphaFoldDB" id="A0A6N8EJ61"/>
<evidence type="ECO:0000256" key="1">
    <source>
        <dbReference type="SAM" id="MobiDB-lite"/>
    </source>
</evidence>
<feature type="region of interest" description="Disordered" evidence="1">
    <location>
        <begin position="308"/>
        <end position="339"/>
    </location>
</feature>
<protein>
    <submittedName>
        <fullName evidence="3">Alpha-E domain-containing protein</fullName>
    </submittedName>
</protein>
<evidence type="ECO:0000313" key="4">
    <source>
        <dbReference type="Proteomes" id="UP000434044"/>
    </source>
</evidence>
<dbReference type="InterPro" id="IPR051680">
    <property type="entry name" value="ATP-dep_Glu-Cys_Ligase-2"/>
</dbReference>
<organism evidence="3 4">
    <name type="scientific">Allochromatium palmeri</name>
    <dbReference type="NCBI Taxonomy" id="231048"/>
    <lineage>
        <taxon>Bacteria</taxon>
        <taxon>Pseudomonadati</taxon>
        <taxon>Pseudomonadota</taxon>
        <taxon>Gammaproteobacteria</taxon>
        <taxon>Chromatiales</taxon>
        <taxon>Chromatiaceae</taxon>
        <taxon>Allochromatium</taxon>
    </lineage>
</organism>